<evidence type="ECO:0000256" key="2">
    <source>
        <dbReference type="SAM" id="SignalP"/>
    </source>
</evidence>
<dbReference type="InterPro" id="IPR025543">
    <property type="entry name" value="Dodecin-like"/>
</dbReference>
<keyword evidence="5" id="KW-1185">Reference proteome</keyword>
<comment type="caution">
    <text evidence="4">The sequence shown here is derived from an EMBL/GenBank/DDBJ whole genome shotgun (WGS) entry which is preliminary data.</text>
</comment>
<evidence type="ECO:0000256" key="1">
    <source>
        <dbReference type="ARBA" id="ARBA00022729"/>
    </source>
</evidence>
<dbReference type="NCBIfam" id="NF047859">
    <property type="entry name" value="StressCuResBhsA"/>
    <property type="match status" value="1"/>
</dbReference>
<keyword evidence="1 2" id="KW-0732">Signal</keyword>
<organism evidence="4 5">
    <name type="scientific">Sodalis ligni</name>
    <dbReference type="NCBI Taxonomy" id="2697027"/>
    <lineage>
        <taxon>Bacteria</taxon>
        <taxon>Pseudomonadati</taxon>
        <taxon>Pseudomonadota</taxon>
        <taxon>Gammaproteobacteria</taxon>
        <taxon>Enterobacterales</taxon>
        <taxon>Bruguierivoracaceae</taxon>
        <taxon>Sodalis</taxon>
    </lineage>
</organism>
<dbReference type="InterPro" id="IPR036275">
    <property type="entry name" value="YdgH-like_sf"/>
</dbReference>
<dbReference type="Gene3D" id="3.30.1660.10">
    <property type="entry name" value="Flavin-binding protein dodecin"/>
    <property type="match status" value="1"/>
</dbReference>
<dbReference type="EMBL" id="SJOI01000001">
    <property type="protein sequence ID" value="TCL05972.1"/>
    <property type="molecule type" value="Genomic_DNA"/>
</dbReference>
<dbReference type="InterPro" id="IPR010854">
    <property type="entry name" value="YdgH/BhsA/McbA-like_dom"/>
</dbReference>
<feature type="signal peptide" evidence="2">
    <location>
        <begin position="1"/>
        <end position="22"/>
    </location>
</feature>
<evidence type="ECO:0000313" key="4">
    <source>
        <dbReference type="EMBL" id="TCL05972.1"/>
    </source>
</evidence>
<feature type="domain" description="YdgH/BhsA/McbA-like" evidence="3">
    <location>
        <begin position="34"/>
        <end position="84"/>
    </location>
</feature>
<dbReference type="OrthoDB" id="6428780at2"/>
<feature type="chain" id="PRO_5020497536" evidence="2">
    <location>
        <begin position="23"/>
        <end position="84"/>
    </location>
</feature>
<reference evidence="4 5" key="1">
    <citation type="submission" date="2019-02" db="EMBL/GenBank/DDBJ databases">
        <title>Investigation of anaerobic lignin degradation for improved lignocellulosic biofuels.</title>
        <authorList>
            <person name="Deangelis K."/>
        </authorList>
    </citation>
    <scope>NUCLEOTIDE SEQUENCE [LARGE SCALE GENOMIC DNA]</scope>
    <source>
        <strain evidence="4 5">159R</strain>
    </source>
</reference>
<protein>
    <submittedName>
        <fullName evidence="4">Multiple stress resistance protein BhsA</fullName>
    </submittedName>
</protein>
<evidence type="ECO:0000259" key="3">
    <source>
        <dbReference type="Pfam" id="PF07338"/>
    </source>
</evidence>
<gene>
    <name evidence="4" type="ORF">EZJ58_4196</name>
</gene>
<sequence length="84" mass="8882">MKNIKYAIAAIALGSLSFGSFAADQVNSVPARQQSMGVINVNGYDVTSVQSDLAEKAAQAGAKSFRIISVTGYNEIHGKAELYQ</sequence>
<dbReference type="SUPFAM" id="SSF159871">
    <property type="entry name" value="YdgH-like"/>
    <property type="match status" value="1"/>
</dbReference>
<dbReference type="Proteomes" id="UP000294555">
    <property type="component" value="Unassembled WGS sequence"/>
</dbReference>
<dbReference type="AlphaFoldDB" id="A0A4R1NER8"/>
<accession>A0A4R1NER8</accession>
<evidence type="ECO:0000313" key="5">
    <source>
        <dbReference type="Proteomes" id="UP000294555"/>
    </source>
</evidence>
<dbReference type="Pfam" id="PF07338">
    <property type="entry name" value="YdgH_BhsA-like"/>
    <property type="match status" value="1"/>
</dbReference>
<name>A0A4R1NER8_9GAMM</name>
<dbReference type="RefSeq" id="WP_132924983.1">
    <property type="nucleotide sequence ID" value="NZ_SJOI01000001.1"/>
</dbReference>
<proteinExistence type="predicted"/>